<dbReference type="GO" id="GO:0055085">
    <property type="term" value="P:transmembrane transport"/>
    <property type="evidence" value="ECO:0007669"/>
    <property type="project" value="InterPro"/>
</dbReference>
<dbReference type="PANTHER" id="PTHR30566:SF5">
    <property type="entry name" value="MECHANOSENSITIVE ION CHANNEL PROTEIN 1, MITOCHONDRIAL-RELATED"/>
    <property type="match status" value="1"/>
</dbReference>
<sequence>MLLAHGALTHPLALPSGRRELSRIARLRVAIPGNRSTHASRGFLGTRRVDRGAIAVASAGSGDANPRGFSTTKDDPIAAARRFRRGGVPRRQSPPSEKSVVRTLDDVTTRSVDERPSLFAKAFAALALALASAFASLAVPSAAHAARAETVPATKAAKTLNPNLIQIPASTREKLDAYFLRRVRDCRGVLVALDEHINDPWEIEDAWLIVAWHFAISKGRRAAFDASRKKRREGGDETDAETTEAWEGSFYKWVKKPMQAVGALWITLYLFDNAVRVGTLLEMARWLPDTTIAQFDRGMYTLTAGVISVMAADHWFPDFLRDKANIKDASQRLVLTRLLTVALAMGSVASSAVVFGLPPRSLLGFGGIGGLTFGLAAKDLVSNFIGGSMLAIVRPFSPGEKVYLMAVGGRFRGTNEPSVGGYLVKDIGWYQTTLIPKDTRPTTVPNGFFLGANVINITRQTARVIIINVRVRYEDFQNVPAMTSEMEAYLKAHDAIIQPPKRPIRVHLRDVKDDHAAIRIEAHSHVVKKDAFLNVNQEITLAIFAIHKKHATGPAWPVQGLMQLAPPNYTEE</sequence>
<accession>A0A7S0GRZ8</accession>
<dbReference type="EMBL" id="HBEN01003309">
    <property type="protein sequence ID" value="CAD8433698.1"/>
    <property type="molecule type" value="Transcribed_RNA"/>
</dbReference>
<dbReference type="GO" id="GO:0016020">
    <property type="term" value="C:membrane"/>
    <property type="evidence" value="ECO:0007669"/>
    <property type="project" value="InterPro"/>
</dbReference>
<dbReference type="Pfam" id="PF00924">
    <property type="entry name" value="MS_channel_2nd"/>
    <property type="match status" value="1"/>
</dbReference>
<dbReference type="InterPro" id="IPR006685">
    <property type="entry name" value="MscS_channel_2nd"/>
</dbReference>
<evidence type="ECO:0000259" key="1">
    <source>
        <dbReference type="Pfam" id="PF00924"/>
    </source>
</evidence>
<feature type="domain" description="Mechanosensitive ion channel MscS" evidence="1">
    <location>
        <begin position="379"/>
        <end position="459"/>
    </location>
</feature>
<evidence type="ECO:0000313" key="2">
    <source>
        <dbReference type="EMBL" id="CAD8433698.1"/>
    </source>
</evidence>
<protein>
    <recommendedName>
        <fullName evidence="1">Mechanosensitive ion channel MscS domain-containing protein</fullName>
    </recommendedName>
</protein>
<dbReference type="AlphaFoldDB" id="A0A7S0GRZ8"/>
<organism evidence="2">
    <name type="scientific">Micromonas pusilla</name>
    <name type="common">Picoplanktonic green alga</name>
    <name type="synonym">Chromulina pusilla</name>
    <dbReference type="NCBI Taxonomy" id="38833"/>
    <lineage>
        <taxon>Eukaryota</taxon>
        <taxon>Viridiplantae</taxon>
        <taxon>Chlorophyta</taxon>
        <taxon>Mamiellophyceae</taxon>
        <taxon>Mamiellales</taxon>
        <taxon>Mamiellaceae</taxon>
        <taxon>Micromonas</taxon>
    </lineage>
</organism>
<name>A0A7S0GRZ8_MICPS</name>
<gene>
    <name evidence="2" type="ORF">MSP1401_LOCUS2679</name>
</gene>
<dbReference type="SUPFAM" id="SSF50182">
    <property type="entry name" value="Sm-like ribonucleoproteins"/>
    <property type="match status" value="1"/>
</dbReference>
<dbReference type="Gene3D" id="1.10.287.1260">
    <property type="match status" value="1"/>
</dbReference>
<proteinExistence type="predicted"/>
<reference evidence="2" key="1">
    <citation type="submission" date="2021-01" db="EMBL/GenBank/DDBJ databases">
        <authorList>
            <person name="Corre E."/>
            <person name="Pelletier E."/>
            <person name="Niang G."/>
            <person name="Scheremetjew M."/>
            <person name="Finn R."/>
            <person name="Kale V."/>
            <person name="Holt S."/>
            <person name="Cochrane G."/>
            <person name="Meng A."/>
            <person name="Brown T."/>
            <person name="Cohen L."/>
        </authorList>
    </citation>
    <scope>NUCLEOTIDE SEQUENCE</scope>
    <source>
        <strain evidence="2">CCAC1681</strain>
    </source>
</reference>
<dbReference type="PANTHER" id="PTHR30566">
    <property type="entry name" value="YNAI-RELATED MECHANOSENSITIVE ION CHANNEL"/>
    <property type="match status" value="1"/>
</dbReference>
<dbReference type="InterPro" id="IPR010920">
    <property type="entry name" value="LSM_dom_sf"/>
</dbReference>